<comment type="caution">
    <text evidence="1">The sequence shown here is derived from an EMBL/GenBank/DDBJ whole genome shotgun (WGS) entry which is preliminary data.</text>
</comment>
<feature type="non-terminal residue" evidence="1">
    <location>
        <position position="1"/>
    </location>
</feature>
<accession>A0A6S7HID2</accession>
<dbReference type="FunFam" id="3.90.190.10:FF:000021">
    <property type="entry name" value="Receptor-type tyrosine-protein phosphatase alpha"/>
    <property type="match status" value="1"/>
</dbReference>
<dbReference type="InterPro" id="IPR016130">
    <property type="entry name" value="Tyr_Pase_AS"/>
</dbReference>
<name>A0A6S7HID2_PARCT</name>
<dbReference type="AlphaFoldDB" id="A0A6S7HID2"/>
<dbReference type="InterPro" id="IPR000242">
    <property type="entry name" value="PTP_cat"/>
</dbReference>
<dbReference type="SMART" id="SM00404">
    <property type="entry name" value="PTPc_motif"/>
    <property type="match status" value="2"/>
</dbReference>
<dbReference type="InterPro" id="IPR050348">
    <property type="entry name" value="Protein-Tyr_Phosphatase"/>
</dbReference>
<organism evidence="1 2">
    <name type="scientific">Paramuricea clavata</name>
    <name type="common">Red gorgonian</name>
    <name type="synonym">Violescent sea-whip</name>
    <dbReference type="NCBI Taxonomy" id="317549"/>
    <lineage>
        <taxon>Eukaryota</taxon>
        <taxon>Metazoa</taxon>
        <taxon>Cnidaria</taxon>
        <taxon>Anthozoa</taxon>
        <taxon>Octocorallia</taxon>
        <taxon>Malacalcyonacea</taxon>
        <taxon>Plexauridae</taxon>
        <taxon>Paramuricea</taxon>
    </lineage>
</organism>
<dbReference type="PROSITE" id="PS00383">
    <property type="entry name" value="TYR_PHOSPHATASE_1"/>
    <property type="match status" value="2"/>
</dbReference>
<evidence type="ECO:0000313" key="1">
    <source>
        <dbReference type="EMBL" id="CAB4003337.1"/>
    </source>
</evidence>
<dbReference type="PROSITE" id="PS50056">
    <property type="entry name" value="TYR_PHOSPHATASE_2"/>
    <property type="match status" value="2"/>
</dbReference>
<dbReference type="InterPro" id="IPR003595">
    <property type="entry name" value="Tyr_Pase_cat"/>
</dbReference>
<sequence>VVHCSAGVGRTGTYIVIDTQLERIAKRKTVDVFGNVQKLRNQRLLMVQVEDQYIFIHSVLLEAINSGDTEIQVEDFPEQMREIMDVNPETGVPRVEEEFQRLGRSVVPPALFKAANMNCNKQKNRYANVLPYDESRVKLSLIPGVEGSDYINANYVDGYMKKKAFIATQAPIPDTIADFWRMVWQECSLTIVMLSNEMESGRIKVHRYWPNKAPAVIGDLMVELMSEQKFEEYMLREFKLTNTKEKASHVIRQYHYNCWPDVGSPSSGAGMIDLIGQVQRWQQQSGNKIVTVHCSAGVGRTGVFCALSNLIERLKTEHVIDVFQTVKMLRQKRPAMVQTKEQYEFCYNTLQEYLDSFDLYANFT</sequence>
<dbReference type="PROSITE" id="PS50055">
    <property type="entry name" value="TYR_PHOSPHATASE_PTP"/>
    <property type="match status" value="2"/>
</dbReference>
<proteinExistence type="predicted"/>
<protein>
    <submittedName>
        <fullName evidence="1">Partial</fullName>
    </submittedName>
</protein>
<dbReference type="InterPro" id="IPR000387">
    <property type="entry name" value="Tyr_Pase_dom"/>
</dbReference>
<dbReference type="OrthoDB" id="10253954at2759"/>
<dbReference type="PANTHER" id="PTHR19134:SF449">
    <property type="entry name" value="TYROSINE-PROTEIN PHOSPHATASE 1"/>
    <property type="match status" value="1"/>
</dbReference>
<dbReference type="InterPro" id="IPR029021">
    <property type="entry name" value="Prot-tyrosine_phosphatase-like"/>
</dbReference>
<dbReference type="SMART" id="SM00194">
    <property type="entry name" value="PTPc"/>
    <property type="match status" value="1"/>
</dbReference>
<dbReference type="Proteomes" id="UP001152795">
    <property type="component" value="Unassembled WGS sequence"/>
</dbReference>
<dbReference type="Pfam" id="PF00102">
    <property type="entry name" value="Y_phosphatase"/>
    <property type="match status" value="2"/>
</dbReference>
<dbReference type="GO" id="GO:0004725">
    <property type="term" value="F:protein tyrosine phosphatase activity"/>
    <property type="evidence" value="ECO:0007669"/>
    <property type="project" value="InterPro"/>
</dbReference>
<keyword evidence="2" id="KW-1185">Reference proteome</keyword>
<reference evidence="1" key="1">
    <citation type="submission" date="2020-04" db="EMBL/GenBank/DDBJ databases">
        <authorList>
            <person name="Alioto T."/>
            <person name="Alioto T."/>
            <person name="Gomez Garrido J."/>
        </authorList>
    </citation>
    <scope>NUCLEOTIDE SEQUENCE</scope>
    <source>
        <strain evidence="1">A484AB</strain>
    </source>
</reference>
<dbReference type="SUPFAM" id="SSF52799">
    <property type="entry name" value="(Phosphotyrosine protein) phosphatases II"/>
    <property type="match status" value="2"/>
</dbReference>
<dbReference type="PRINTS" id="PR00700">
    <property type="entry name" value="PRTYPHPHTASE"/>
</dbReference>
<dbReference type="EMBL" id="CACRXK020004602">
    <property type="protein sequence ID" value="CAB4003337.1"/>
    <property type="molecule type" value="Genomic_DNA"/>
</dbReference>
<dbReference type="Gene3D" id="3.90.190.10">
    <property type="entry name" value="Protein tyrosine phosphatase superfamily"/>
    <property type="match status" value="2"/>
</dbReference>
<gene>
    <name evidence="1" type="ORF">PACLA_8A034559</name>
</gene>
<dbReference type="PANTHER" id="PTHR19134">
    <property type="entry name" value="RECEPTOR-TYPE TYROSINE-PROTEIN PHOSPHATASE"/>
    <property type="match status" value="1"/>
</dbReference>
<evidence type="ECO:0000313" key="2">
    <source>
        <dbReference type="Proteomes" id="UP001152795"/>
    </source>
</evidence>